<dbReference type="Proteomes" id="UP000188320">
    <property type="component" value="Unassembled WGS sequence"/>
</dbReference>
<dbReference type="PANTHER" id="PTHR11941:SF75">
    <property type="entry name" value="ENOYL-COA HYDRATASE_ISOMERASE FAMILY PROTEIN"/>
    <property type="match status" value="1"/>
</dbReference>
<gene>
    <name evidence="2" type="ORF">AX774_g4877</name>
    <name evidence="1" type="ORF">AX774_g7919</name>
</gene>
<dbReference type="GO" id="GO:0004165">
    <property type="term" value="F:delta(3)-delta(2)-enoyl-CoA isomerase activity"/>
    <property type="evidence" value="ECO:0007669"/>
    <property type="project" value="TreeGrafter"/>
</dbReference>
<keyword evidence="3" id="KW-1185">Reference proteome</keyword>
<dbReference type="SUPFAM" id="SSF52096">
    <property type="entry name" value="ClpP/crotonase"/>
    <property type="match status" value="1"/>
</dbReference>
<name>A0A1R1PL22_ZANCU</name>
<dbReference type="EMBL" id="LSSK01001858">
    <property type="protein sequence ID" value="OMH78686.1"/>
    <property type="molecule type" value="Genomic_DNA"/>
</dbReference>
<dbReference type="GO" id="GO:0006635">
    <property type="term" value="P:fatty acid beta-oxidation"/>
    <property type="evidence" value="ECO:0007669"/>
    <property type="project" value="TreeGrafter"/>
</dbReference>
<proteinExistence type="predicted"/>
<evidence type="ECO:0000313" key="1">
    <source>
        <dbReference type="EMBL" id="OMH78686.1"/>
    </source>
</evidence>
<reference evidence="2" key="1">
    <citation type="submission" date="2017-01" db="EMBL/GenBank/DDBJ databases">
        <authorList>
            <person name="Mah S.A."/>
            <person name="Swanson W.J."/>
            <person name="Moy G.W."/>
            <person name="Vacquier V.D."/>
        </authorList>
    </citation>
    <scope>NUCLEOTIDE SEQUENCE [LARGE SCALE GENOMIC DNA]</scope>
    <source>
        <strain evidence="2">COL-18-3</strain>
    </source>
</reference>
<sequence length="131" mass="14604">MDPIFFPNEQNALIKVSVPNPQKPTCFLLEMRAFPENRFTANFLKAYHQALDYVEDIMKSLPEEKKNIGGSLTTASTGKFYCNGLDVPYALRDKEVVPLLISLFSRLTVFRVPTVTAISGHAFGGGFVSEK</sequence>
<evidence type="ECO:0000313" key="2">
    <source>
        <dbReference type="EMBL" id="OMH81664.1"/>
    </source>
</evidence>
<dbReference type="Gene3D" id="3.90.226.10">
    <property type="entry name" value="2-enoyl-CoA Hydratase, Chain A, domain 1"/>
    <property type="match status" value="1"/>
</dbReference>
<organism evidence="2 3">
    <name type="scientific">Zancudomyces culisetae</name>
    <name type="common">Gut fungus</name>
    <name type="synonym">Smittium culisetae</name>
    <dbReference type="NCBI Taxonomy" id="1213189"/>
    <lineage>
        <taxon>Eukaryota</taxon>
        <taxon>Fungi</taxon>
        <taxon>Fungi incertae sedis</taxon>
        <taxon>Zoopagomycota</taxon>
        <taxon>Kickxellomycotina</taxon>
        <taxon>Harpellomycetes</taxon>
        <taxon>Harpellales</taxon>
        <taxon>Legeriomycetaceae</taxon>
        <taxon>Zancudomyces</taxon>
    </lineage>
</organism>
<reference evidence="3" key="2">
    <citation type="submission" date="2017-01" db="EMBL/GenBank/DDBJ databases">
        <authorList>
            <person name="Wang Y."/>
            <person name="White M."/>
            <person name="Kvist S."/>
            <person name="Moncalvo J.-M."/>
        </authorList>
    </citation>
    <scope>NUCLEOTIDE SEQUENCE [LARGE SCALE GENOMIC DNA]</scope>
    <source>
        <strain evidence="3">COL-18-3</strain>
    </source>
</reference>
<dbReference type="OrthoDB" id="1696280at2759"/>
<dbReference type="EMBL" id="LSSK01000848">
    <property type="protein sequence ID" value="OMH81664.1"/>
    <property type="molecule type" value="Genomic_DNA"/>
</dbReference>
<dbReference type="AlphaFoldDB" id="A0A1R1PL22"/>
<dbReference type="PANTHER" id="PTHR11941">
    <property type="entry name" value="ENOYL-COA HYDRATASE-RELATED"/>
    <property type="match status" value="1"/>
</dbReference>
<dbReference type="GO" id="GO:0005777">
    <property type="term" value="C:peroxisome"/>
    <property type="evidence" value="ECO:0007669"/>
    <property type="project" value="TreeGrafter"/>
</dbReference>
<protein>
    <submittedName>
        <fullName evidence="2">Uncharacterized protein</fullName>
    </submittedName>
</protein>
<accession>A0A1R1PL22</accession>
<comment type="caution">
    <text evidence="2">The sequence shown here is derived from an EMBL/GenBank/DDBJ whole genome shotgun (WGS) entry which is preliminary data.</text>
</comment>
<evidence type="ECO:0000313" key="3">
    <source>
        <dbReference type="Proteomes" id="UP000188320"/>
    </source>
</evidence>
<dbReference type="InterPro" id="IPR029045">
    <property type="entry name" value="ClpP/crotonase-like_dom_sf"/>
</dbReference>